<protein>
    <recommendedName>
        <fullName evidence="4">FUSC family protein</fullName>
    </recommendedName>
</protein>
<evidence type="ECO:0000313" key="2">
    <source>
        <dbReference type="EMBL" id="KAA2216895.1"/>
    </source>
</evidence>
<evidence type="ECO:0000256" key="1">
    <source>
        <dbReference type="SAM" id="Phobius"/>
    </source>
</evidence>
<proteinExistence type="predicted"/>
<organism evidence="2 3">
    <name type="scientific">Maribacter flavus</name>
    <dbReference type="NCBI Taxonomy" id="1658664"/>
    <lineage>
        <taxon>Bacteria</taxon>
        <taxon>Pseudomonadati</taxon>
        <taxon>Bacteroidota</taxon>
        <taxon>Flavobacteriia</taxon>
        <taxon>Flavobacteriales</taxon>
        <taxon>Flavobacteriaceae</taxon>
        <taxon>Maribacter</taxon>
    </lineage>
</organism>
<sequence length="90" mass="10648">MEKKELHKLTDEELLLEKKKHYKSKIFNAIAIGFLAGILIYGVFSWIQTPDKKLGFLIPMLIPLFFIYRMLKNSNKHNDLEKELKERGLK</sequence>
<dbReference type="EMBL" id="VUOE01000002">
    <property type="protein sequence ID" value="KAA2216895.1"/>
    <property type="molecule type" value="Genomic_DNA"/>
</dbReference>
<keyword evidence="1" id="KW-0812">Transmembrane</keyword>
<name>A0A5B2TT95_9FLAO</name>
<feature type="transmembrane region" description="Helical" evidence="1">
    <location>
        <begin position="54"/>
        <end position="71"/>
    </location>
</feature>
<gene>
    <name evidence="2" type="ORF">F0361_12975</name>
</gene>
<accession>A0A5B2TT95</accession>
<keyword evidence="1" id="KW-0472">Membrane</keyword>
<dbReference type="Proteomes" id="UP000323188">
    <property type="component" value="Unassembled WGS sequence"/>
</dbReference>
<feature type="transmembrane region" description="Helical" evidence="1">
    <location>
        <begin position="26"/>
        <end position="48"/>
    </location>
</feature>
<evidence type="ECO:0000313" key="3">
    <source>
        <dbReference type="Proteomes" id="UP000323188"/>
    </source>
</evidence>
<evidence type="ECO:0008006" key="4">
    <source>
        <dbReference type="Google" id="ProtNLM"/>
    </source>
</evidence>
<dbReference type="RefSeq" id="WP_154919069.1">
    <property type="nucleotide sequence ID" value="NZ_VUOE01000002.1"/>
</dbReference>
<reference evidence="2 3" key="1">
    <citation type="submission" date="2019-09" db="EMBL/GenBank/DDBJ databases">
        <authorList>
            <person name="Khan S.A."/>
            <person name="Jeon C.O."/>
            <person name="Chun B.H."/>
            <person name="Jeong S.E."/>
        </authorList>
    </citation>
    <scope>NUCLEOTIDE SEQUENCE [LARGE SCALE GENOMIC DNA]</scope>
    <source>
        <strain evidence="2 3">KCTC 42508</strain>
    </source>
</reference>
<dbReference type="AlphaFoldDB" id="A0A5B2TT95"/>
<keyword evidence="1" id="KW-1133">Transmembrane helix</keyword>
<comment type="caution">
    <text evidence="2">The sequence shown here is derived from an EMBL/GenBank/DDBJ whole genome shotgun (WGS) entry which is preliminary data.</text>
</comment>